<dbReference type="InterPro" id="IPR009045">
    <property type="entry name" value="Zn_M74/Hedgehog-like"/>
</dbReference>
<dbReference type="Gene3D" id="3.30.1380.10">
    <property type="match status" value="1"/>
</dbReference>
<dbReference type="RefSeq" id="WP_090875831.1">
    <property type="nucleotide sequence ID" value="NZ_FMXQ01000003.1"/>
</dbReference>
<gene>
    <name evidence="10" type="ORF">SAMN02982931_01532</name>
</gene>
<dbReference type="GO" id="GO:0030288">
    <property type="term" value="C:outer membrane-bounded periplasmic space"/>
    <property type="evidence" value="ECO:0007669"/>
    <property type="project" value="InterPro"/>
</dbReference>
<evidence type="ECO:0000256" key="5">
    <source>
        <dbReference type="ARBA" id="ARBA00022801"/>
    </source>
</evidence>
<dbReference type="PIRSF" id="PIRSF018455">
    <property type="entry name" value="MepA"/>
    <property type="match status" value="1"/>
</dbReference>
<name>A0A1G6BJN5_9HYPH</name>
<dbReference type="SUPFAM" id="SSF55166">
    <property type="entry name" value="Hedgehog/DD-peptidase"/>
    <property type="match status" value="1"/>
</dbReference>
<evidence type="ECO:0000313" key="10">
    <source>
        <dbReference type="EMBL" id="SDB20805.1"/>
    </source>
</evidence>
<evidence type="ECO:0000256" key="6">
    <source>
        <dbReference type="ARBA" id="ARBA00022833"/>
    </source>
</evidence>
<evidence type="ECO:0000256" key="3">
    <source>
        <dbReference type="ARBA" id="ARBA00022729"/>
    </source>
</evidence>
<feature type="signal peptide" evidence="9">
    <location>
        <begin position="1"/>
        <end position="22"/>
    </location>
</feature>
<evidence type="ECO:0000313" key="11">
    <source>
        <dbReference type="Proteomes" id="UP000199071"/>
    </source>
</evidence>
<keyword evidence="6" id="KW-0862">Zinc</keyword>
<dbReference type="GO" id="GO:0008237">
    <property type="term" value="F:metallopeptidase activity"/>
    <property type="evidence" value="ECO:0007669"/>
    <property type="project" value="UniProtKB-KW"/>
</dbReference>
<dbReference type="EMBL" id="FMXQ01000003">
    <property type="protein sequence ID" value="SDB20805.1"/>
    <property type="molecule type" value="Genomic_DNA"/>
</dbReference>
<keyword evidence="7" id="KW-0482">Metalloprotease</keyword>
<feature type="disulfide bond" evidence="8">
    <location>
        <begin position="228"/>
        <end position="235"/>
    </location>
</feature>
<feature type="disulfide bond" evidence="8">
    <location>
        <begin position="53"/>
        <end position="285"/>
    </location>
</feature>
<dbReference type="InterPro" id="IPR005073">
    <property type="entry name" value="Peptidase_M74"/>
</dbReference>
<keyword evidence="8" id="KW-1015">Disulfide bond</keyword>
<keyword evidence="5" id="KW-0378">Hydrolase</keyword>
<dbReference type="GO" id="GO:0046872">
    <property type="term" value="F:metal ion binding"/>
    <property type="evidence" value="ECO:0007669"/>
    <property type="project" value="UniProtKB-KW"/>
</dbReference>
<evidence type="ECO:0000256" key="4">
    <source>
        <dbReference type="ARBA" id="ARBA00022764"/>
    </source>
</evidence>
<keyword evidence="4" id="KW-0574">Periplasm</keyword>
<dbReference type="OrthoDB" id="1467367at2"/>
<dbReference type="STRING" id="665467.SAMN02982931_01532"/>
<dbReference type="NCBIfam" id="NF006947">
    <property type="entry name" value="PRK09429.1"/>
    <property type="match status" value="1"/>
</dbReference>
<keyword evidence="3 9" id="KW-0732">Signal</keyword>
<feature type="disulfide bond" evidence="8">
    <location>
        <begin position="199"/>
        <end position="247"/>
    </location>
</feature>
<sequence>MRRTMIAGLAMSFCLTGLGATAQDSAPAKELFGRVAGPAELQPDAIGFYSRGCASGTVALPSDGPAWQVMRPSRNRYWGLPNLVAYIQRLAVDARQNDGWPGLLVGDLSQPRGGPMPFGHSSHQIGLDVDIWFDPMPDRTLTPQERETIQATSYIKKGTNVTLDRSKWTAAHSRLIKRAASYPEVERIFVNAGVKKQLCDTAGSDRAWLQKIRPWYLHDDHLHVRLSCPPGMSGCKSQEPTEKGDGCGANLSWWLSSVPYARPGKPTKPEKPKPPMTLAGLPSACRTVLDAPGRGSAAGAEAAVGAGAEVNIPLPTARPVLN</sequence>
<evidence type="ECO:0000256" key="7">
    <source>
        <dbReference type="ARBA" id="ARBA00023049"/>
    </source>
</evidence>
<dbReference type="Pfam" id="PF03411">
    <property type="entry name" value="Peptidase_M74"/>
    <property type="match status" value="1"/>
</dbReference>
<dbReference type="Proteomes" id="UP000199071">
    <property type="component" value="Unassembled WGS sequence"/>
</dbReference>
<keyword evidence="11" id="KW-1185">Reference proteome</keyword>
<organism evidence="10 11">
    <name type="scientific">Bauldia litoralis</name>
    <dbReference type="NCBI Taxonomy" id="665467"/>
    <lineage>
        <taxon>Bacteria</taxon>
        <taxon>Pseudomonadati</taxon>
        <taxon>Pseudomonadota</taxon>
        <taxon>Alphaproteobacteria</taxon>
        <taxon>Hyphomicrobiales</taxon>
        <taxon>Kaistiaceae</taxon>
        <taxon>Bauldia</taxon>
    </lineage>
</organism>
<evidence type="ECO:0000256" key="2">
    <source>
        <dbReference type="ARBA" id="ARBA00022723"/>
    </source>
</evidence>
<protein>
    <submittedName>
        <fullName evidence="10">Penicillin-insensitive murein endopeptidase</fullName>
    </submittedName>
</protein>
<accession>A0A1G6BJN5</accession>
<dbReference type="AlphaFoldDB" id="A0A1G6BJN5"/>
<evidence type="ECO:0000256" key="8">
    <source>
        <dbReference type="PIRSR" id="PIRSR018455-2"/>
    </source>
</evidence>
<dbReference type="GO" id="GO:0004252">
    <property type="term" value="F:serine-type endopeptidase activity"/>
    <property type="evidence" value="ECO:0007669"/>
    <property type="project" value="InterPro"/>
</dbReference>
<keyword evidence="1" id="KW-0645">Protease</keyword>
<dbReference type="GO" id="GO:0006508">
    <property type="term" value="P:proteolysis"/>
    <property type="evidence" value="ECO:0007669"/>
    <property type="project" value="UniProtKB-KW"/>
</dbReference>
<keyword evidence="2" id="KW-0479">Metal-binding</keyword>
<proteinExistence type="predicted"/>
<reference evidence="10 11" key="1">
    <citation type="submission" date="2016-10" db="EMBL/GenBank/DDBJ databases">
        <authorList>
            <person name="de Groot N.N."/>
        </authorList>
    </citation>
    <scope>NUCLEOTIDE SEQUENCE [LARGE SCALE GENOMIC DNA]</scope>
    <source>
        <strain evidence="10 11">ATCC 35022</strain>
    </source>
</reference>
<evidence type="ECO:0000256" key="1">
    <source>
        <dbReference type="ARBA" id="ARBA00022670"/>
    </source>
</evidence>
<feature type="chain" id="PRO_5011683325" evidence="9">
    <location>
        <begin position="23"/>
        <end position="322"/>
    </location>
</feature>
<evidence type="ECO:0000256" key="9">
    <source>
        <dbReference type="SAM" id="SignalP"/>
    </source>
</evidence>